<dbReference type="EMBL" id="JBHTOQ010000026">
    <property type="protein sequence ID" value="MFD1482222.1"/>
    <property type="molecule type" value="Genomic_DNA"/>
</dbReference>
<comment type="caution">
    <text evidence="1">The sequence shown here is derived from an EMBL/GenBank/DDBJ whole genome shotgun (WGS) entry which is preliminary data.</text>
</comment>
<reference evidence="2" key="1">
    <citation type="journal article" date="2019" name="Int. J. Syst. Evol. Microbiol.">
        <title>The Global Catalogue of Microorganisms (GCM) 10K type strain sequencing project: providing services to taxonomists for standard genome sequencing and annotation.</title>
        <authorList>
            <consortium name="The Broad Institute Genomics Platform"/>
            <consortium name="The Broad Institute Genome Sequencing Center for Infectious Disease"/>
            <person name="Wu L."/>
            <person name="Ma J."/>
        </authorList>
    </citation>
    <scope>NUCLEOTIDE SEQUENCE [LARGE SCALE GENOMIC DNA]</scope>
    <source>
        <strain evidence="2">CCM 8875</strain>
    </source>
</reference>
<organism evidence="1 2">
    <name type="scientific">Paracoccus nototheniae</name>
    <dbReference type="NCBI Taxonomy" id="2489002"/>
    <lineage>
        <taxon>Bacteria</taxon>
        <taxon>Pseudomonadati</taxon>
        <taxon>Pseudomonadota</taxon>
        <taxon>Alphaproteobacteria</taxon>
        <taxon>Rhodobacterales</taxon>
        <taxon>Paracoccaceae</taxon>
        <taxon>Paracoccus</taxon>
    </lineage>
</organism>
<dbReference type="Proteomes" id="UP001597302">
    <property type="component" value="Unassembled WGS sequence"/>
</dbReference>
<dbReference type="InterPro" id="IPR023090">
    <property type="entry name" value="UPF0702_alpha/beta_dom_sf"/>
</dbReference>
<accession>A0ABW4DWS5</accession>
<dbReference type="Gene3D" id="3.30.240.20">
    <property type="entry name" value="bsu07140 like domains"/>
    <property type="match status" value="1"/>
</dbReference>
<evidence type="ECO:0000313" key="2">
    <source>
        <dbReference type="Proteomes" id="UP001597302"/>
    </source>
</evidence>
<dbReference type="RefSeq" id="WP_341352779.1">
    <property type="nucleotide sequence ID" value="NZ_CBCSAJ010000123.1"/>
</dbReference>
<sequence length="52" mass="5455">MHDGRYPDAVLKTQKVARNEVAAALRQSGKSGIEGILSVVLETDGSMTVTPG</sequence>
<gene>
    <name evidence="1" type="ORF">ACFQ5P_13075</name>
</gene>
<name>A0ABW4DWS5_9RHOB</name>
<proteinExistence type="predicted"/>
<keyword evidence="2" id="KW-1185">Reference proteome</keyword>
<protein>
    <submittedName>
        <fullName evidence="1">Uncharacterized protein</fullName>
    </submittedName>
</protein>
<evidence type="ECO:0000313" key="1">
    <source>
        <dbReference type="EMBL" id="MFD1482222.1"/>
    </source>
</evidence>